<dbReference type="Gene3D" id="3.30.300.30">
    <property type="match status" value="1"/>
</dbReference>
<feature type="domain" description="AMP-dependent synthetase/ligase" evidence="1">
    <location>
        <begin position="110"/>
        <end position="480"/>
    </location>
</feature>
<keyword evidence="2" id="KW-0436">Ligase</keyword>
<reference evidence="2 3" key="1">
    <citation type="submission" date="2015-01" db="EMBL/GenBank/DDBJ databases">
        <title>The Genome Sequence of Exophiala oligosperma CBS72588.</title>
        <authorList>
            <consortium name="The Broad Institute Genomics Platform"/>
            <person name="Cuomo C."/>
            <person name="de Hoog S."/>
            <person name="Gorbushina A."/>
            <person name="Stielow B."/>
            <person name="Teixiera M."/>
            <person name="Abouelleil A."/>
            <person name="Chapman S.B."/>
            <person name="Priest M."/>
            <person name="Young S.K."/>
            <person name="Wortman J."/>
            <person name="Nusbaum C."/>
            <person name="Birren B."/>
        </authorList>
    </citation>
    <scope>NUCLEOTIDE SEQUENCE [LARGE SCALE GENOMIC DNA]</scope>
    <source>
        <strain evidence="2 3">CBS 72588</strain>
    </source>
</reference>
<dbReference type="PROSITE" id="PS00455">
    <property type="entry name" value="AMP_BINDING"/>
    <property type="match status" value="1"/>
</dbReference>
<dbReference type="Pfam" id="PF00501">
    <property type="entry name" value="AMP-binding"/>
    <property type="match status" value="1"/>
</dbReference>
<name>A0A0D2AQJ4_9EURO</name>
<proteinExistence type="predicted"/>
<dbReference type="InterPro" id="IPR020845">
    <property type="entry name" value="AMP-binding_CS"/>
</dbReference>
<evidence type="ECO:0000259" key="1">
    <source>
        <dbReference type="Pfam" id="PF00501"/>
    </source>
</evidence>
<dbReference type="NCBIfam" id="TIGR01217">
    <property type="entry name" value="ac_ac_CoA_syn"/>
    <property type="match status" value="1"/>
</dbReference>
<dbReference type="NCBIfam" id="NF002937">
    <property type="entry name" value="PRK03584.1"/>
    <property type="match status" value="1"/>
</dbReference>
<dbReference type="InterPro" id="IPR005914">
    <property type="entry name" value="Acac_CoA_synth"/>
</dbReference>
<dbReference type="SUPFAM" id="SSF56801">
    <property type="entry name" value="Acetyl-CoA synthetase-like"/>
    <property type="match status" value="1"/>
</dbReference>
<dbReference type="GO" id="GO:0030729">
    <property type="term" value="F:acetoacetate-CoA ligase activity"/>
    <property type="evidence" value="ECO:0007669"/>
    <property type="project" value="InterPro"/>
</dbReference>
<dbReference type="Gene3D" id="3.40.50.12780">
    <property type="entry name" value="N-terminal domain of ligase-like"/>
    <property type="match status" value="1"/>
</dbReference>
<dbReference type="Proteomes" id="UP000053342">
    <property type="component" value="Unassembled WGS sequence"/>
</dbReference>
<dbReference type="OrthoDB" id="4115147at2759"/>
<dbReference type="AlphaFoldDB" id="A0A0D2AQJ4"/>
<protein>
    <submittedName>
        <fullName evidence="2">Acetoacetate-CoA ligase</fullName>
    </submittedName>
</protein>
<dbReference type="RefSeq" id="XP_016262442.1">
    <property type="nucleotide sequence ID" value="XM_016406838.1"/>
</dbReference>
<dbReference type="GeneID" id="27357864"/>
<dbReference type="STRING" id="215243.A0A0D2AQJ4"/>
<organism evidence="2 3">
    <name type="scientific">Exophiala oligosperma</name>
    <dbReference type="NCBI Taxonomy" id="215243"/>
    <lineage>
        <taxon>Eukaryota</taxon>
        <taxon>Fungi</taxon>
        <taxon>Dikarya</taxon>
        <taxon>Ascomycota</taxon>
        <taxon>Pezizomycotina</taxon>
        <taxon>Eurotiomycetes</taxon>
        <taxon>Chaetothyriomycetidae</taxon>
        <taxon>Chaetothyriales</taxon>
        <taxon>Herpotrichiellaceae</taxon>
        <taxon>Exophiala</taxon>
    </lineage>
</organism>
<keyword evidence="3" id="KW-1185">Reference proteome</keyword>
<dbReference type="PANTHER" id="PTHR42921">
    <property type="entry name" value="ACETOACETYL-COA SYNTHETASE"/>
    <property type="match status" value="1"/>
</dbReference>
<dbReference type="VEuPathDB" id="FungiDB:PV06_05790"/>
<dbReference type="InterPro" id="IPR045851">
    <property type="entry name" value="AMP-bd_C_sf"/>
</dbReference>
<sequence length="675" mass="75663">MAITEPNTKHPDVLWVHPHTEQTNMDKFRRWVNTKRKINLRNYEDLHAWSTSRVTAEDFWIDLFQFLQDFEMFPPPRFFPDVKANFTEHIFQSKTSWENVALHACSEGLSTIEDITWRQLHARVTILADAMRNSGLRKGDRVAAVITNTPEAIVTALAVLSIGAIWSTSSPDMGVSGILDRLRQIEPRFLLIETSVVYNGQRRPLMDKARRCLEELRKLPNFQKMIVIPRGRDAVNTTLLPGMVTWDDFNDLATGNKLVFEQLSFSHPGFIVYSSGTTGSPKCIVHSAMGALMKIKKDYMLHLDVRPRDTIYQYTTTGWIMWLMVLVGLSYGGKVVLYDGSPLQPDPLVTLRMVETLKITLFGTSARFLSDLKQSGIRPRDTIDLSSLRTVSSTGSVLQPDVCEWFHKIGFPPRVHLISSSGGTDLAGSLVNGDPTSPEYCGEIQRASLGMAIDILDSEKDQPVSIAKTGQPGELVCRMPFPSQPVMFWGENGDKRYEDSYFSRYGRGIWQQGDFVSMSPLTGGFVMLGRSDGVLNPSGVRFGSAEIYNAIVNIHEFEETICVGQRRPQDSDETVLLFVKMKDDKPLTASLISRTKQIIQMKLTPRHVPKHILQVNEIPYTINGKKIELAVKQIVSGRTIVPSGAVANPESLKIYEKFVNIEEVTKAGGAVPAKL</sequence>
<gene>
    <name evidence="2" type="ORF">PV06_05790</name>
</gene>
<dbReference type="PANTHER" id="PTHR42921:SF4">
    <property type="entry name" value="ACETOACETYL-COA SYNTHASE (AFU_ORTHOLOGUE AFUA_8G04770)"/>
    <property type="match status" value="1"/>
</dbReference>
<dbReference type="InterPro" id="IPR000873">
    <property type="entry name" value="AMP-dep_synth/lig_dom"/>
</dbReference>
<dbReference type="InterPro" id="IPR042099">
    <property type="entry name" value="ANL_N_sf"/>
</dbReference>
<dbReference type="HOGENOM" id="CLU_000022_3_3_1"/>
<dbReference type="EMBL" id="KN847336">
    <property type="protein sequence ID" value="KIW42226.1"/>
    <property type="molecule type" value="Genomic_DNA"/>
</dbReference>
<dbReference type="GO" id="GO:0006629">
    <property type="term" value="P:lipid metabolic process"/>
    <property type="evidence" value="ECO:0007669"/>
    <property type="project" value="InterPro"/>
</dbReference>
<evidence type="ECO:0000313" key="2">
    <source>
        <dbReference type="EMBL" id="KIW42226.1"/>
    </source>
</evidence>
<accession>A0A0D2AQJ4</accession>
<evidence type="ECO:0000313" key="3">
    <source>
        <dbReference type="Proteomes" id="UP000053342"/>
    </source>
</evidence>